<feature type="region of interest" description="Disordered" evidence="7">
    <location>
        <begin position="403"/>
        <end position="438"/>
    </location>
</feature>
<reference evidence="10" key="2">
    <citation type="journal article" date="2014" name="Mol. Biochem. Parasitol.">
        <title>Capturing the variant surface glycoprotein repertoire (the VSGnome) of Trypanosoma brucei Lister 427.</title>
        <authorList>
            <person name="Cross G.A."/>
            <person name="Kim H.S."/>
            <person name="Wickstead B."/>
        </authorList>
    </citation>
    <scope>NUCLEOTIDE SEQUENCE</scope>
    <source>
        <strain evidence="10">Lister 427</strain>
    </source>
</reference>
<evidence type="ECO:0000256" key="2">
    <source>
        <dbReference type="ARBA" id="ARBA00022475"/>
    </source>
</evidence>
<proteinExistence type="predicted"/>
<dbReference type="GO" id="GO:0005886">
    <property type="term" value="C:plasma membrane"/>
    <property type="evidence" value="ECO:0007669"/>
    <property type="project" value="UniProtKB-SubCell"/>
</dbReference>
<protein>
    <submittedName>
        <fullName evidence="10">Variant surface glycoprotein 3091</fullName>
    </submittedName>
</protein>
<evidence type="ECO:0000256" key="3">
    <source>
        <dbReference type="ARBA" id="ARBA00022622"/>
    </source>
</evidence>
<keyword evidence="5" id="KW-0325">Glycoprotein</keyword>
<sequence>RKTATQLSTARLLLYIATVLVLQTARKSDAAKEALKWNELTKRCKLANFLSRIPADALHKANEQNTALQAALKAKVAAAAAAEAQTDHQLSMVAAATAAAADKCVEEATAQARNIQEKAIKAVALAAIQSGRITELVYLLKITSGGGGSTGYCLAQDGDNAKTDTMVDGIDCAALTPDLTAAPLEYSDASFTDRGFGQVKASSAKHGTANRCILLHKANTNNPAADDLFQQKGPHLLGGGLLSVTAHTTSVEATITALDSIAMAGKVATPKQPYEELYNAVAKFKDTTKHSCGLDETGVIEGLINDNSVATQLATMIKTAKPDLPDGEDAKQAEAILAAIAAKDNNREKNIREKVLKTKIENVKNGKRVETAISEISSTADRRTGYLLGHNKTRIQLEELSKQLTAARQQKEKSDAPKTQETDETCEKKGTGSECKDV</sequence>
<comment type="subcellular location">
    <subcellularLocation>
        <location evidence="1">Cell membrane</location>
        <topology evidence="1">Lipid-anchor</topology>
        <topology evidence="1">GPI-anchor</topology>
    </subcellularLocation>
</comment>
<dbReference type="Gene3D" id="1.10.470.10">
    <property type="entry name" value="Variant Surface Glycoprotein, subunit A, domain 2"/>
    <property type="match status" value="1"/>
</dbReference>
<dbReference type="Gene3D" id="3.90.150.10">
    <property type="entry name" value="Variant Surface Glycoprotein, subunit A domain 1"/>
    <property type="match status" value="1"/>
</dbReference>
<dbReference type="GO" id="GO:0042783">
    <property type="term" value="P:symbiont-mediated evasion of host immune response"/>
    <property type="evidence" value="ECO:0007669"/>
    <property type="project" value="InterPro"/>
</dbReference>
<accession>M4T8B3</accession>
<dbReference type="EMBL" id="KC611704">
    <property type="protein sequence ID" value="AGH59135.1"/>
    <property type="molecule type" value="Genomic_DNA"/>
</dbReference>
<dbReference type="VEuPathDB" id="TriTrypDB:Tb427_000130300"/>
<evidence type="ECO:0000256" key="7">
    <source>
        <dbReference type="SAM" id="MobiDB-lite"/>
    </source>
</evidence>
<feature type="non-terminal residue" evidence="10">
    <location>
        <position position="1"/>
    </location>
</feature>
<dbReference type="GO" id="GO:0098552">
    <property type="term" value="C:side of membrane"/>
    <property type="evidence" value="ECO:0007669"/>
    <property type="project" value="UniProtKB-KW"/>
</dbReference>
<feature type="signal peptide" evidence="8">
    <location>
        <begin position="1"/>
        <end position="30"/>
    </location>
</feature>
<dbReference type="Pfam" id="PF00913">
    <property type="entry name" value="Trypan_glycop"/>
    <property type="match status" value="1"/>
</dbReference>
<organism evidence="10">
    <name type="scientific">Trypanosoma brucei</name>
    <dbReference type="NCBI Taxonomy" id="5691"/>
    <lineage>
        <taxon>Eukaryota</taxon>
        <taxon>Discoba</taxon>
        <taxon>Euglenozoa</taxon>
        <taxon>Kinetoplastea</taxon>
        <taxon>Metakinetoplastina</taxon>
        <taxon>Trypanosomatida</taxon>
        <taxon>Trypanosomatidae</taxon>
        <taxon>Trypanosoma</taxon>
    </lineage>
</organism>
<reference evidence="10" key="1">
    <citation type="submission" date="2013-02" db="EMBL/GenBank/DDBJ databases">
        <authorList>
            <person name="Cross G.A.M."/>
            <person name="Kim H.-S."/>
            <person name="Wickstead B."/>
        </authorList>
    </citation>
    <scope>NUCLEOTIDE SEQUENCE</scope>
    <source>
        <strain evidence="10">Lister 427</strain>
    </source>
</reference>
<evidence type="ECO:0000256" key="1">
    <source>
        <dbReference type="ARBA" id="ARBA00004609"/>
    </source>
</evidence>
<evidence type="ECO:0000256" key="4">
    <source>
        <dbReference type="ARBA" id="ARBA00023136"/>
    </source>
</evidence>
<evidence type="ECO:0000256" key="6">
    <source>
        <dbReference type="ARBA" id="ARBA00023288"/>
    </source>
</evidence>
<dbReference type="AlphaFoldDB" id="M4T8B3"/>
<keyword evidence="2" id="KW-1003">Cell membrane</keyword>
<dbReference type="InterPro" id="IPR001812">
    <property type="entry name" value="Trypano_VSG_A_N_dom"/>
</dbReference>
<evidence type="ECO:0000313" key="10">
    <source>
        <dbReference type="EMBL" id="AGH59135.1"/>
    </source>
</evidence>
<evidence type="ECO:0000256" key="8">
    <source>
        <dbReference type="SAM" id="SignalP"/>
    </source>
</evidence>
<feature type="chain" id="PRO_5004058476" evidence="8">
    <location>
        <begin position="31"/>
        <end position="438"/>
    </location>
</feature>
<feature type="domain" description="Trypanosome variant surface glycoprotein A-type N-terminal" evidence="9">
    <location>
        <begin position="19"/>
        <end position="380"/>
    </location>
</feature>
<evidence type="ECO:0000256" key="5">
    <source>
        <dbReference type="ARBA" id="ARBA00023180"/>
    </source>
</evidence>
<keyword evidence="4" id="KW-0472">Membrane</keyword>
<keyword evidence="3" id="KW-0336">GPI-anchor</keyword>
<dbReference type="SUPFAM" id="SSF58087">
    <property type="entry name" value="Variant surface glycoprotein (N-terminal domain)"/>
    <property type="match status" value="1"/>
</dbReference>
<feature type="compositionally biased region" description="Basic and acidic residues" evidence="7">
    <location>
        <begin position="409"/>
        <end position="438"/>
    </location>
</feature>
<keyword evidence="8" id="KW-0732">Signal</keyword>
<name>M4T8B3_9TRYP</name>
<evidence type="ECO:0000259" key="9">
    <source>
        <dbReference type="Pfam" id="PF00913"/>
    </source>
</evidence>
<keyword evidence="6" id="KW-0449">Lipoprotein</keyword>